<name>A0A1H3PFJ5_9ACTN</name>
<proteinExistence type="predicted"/>
<evidence type="ECO:0000256" key="2">
    <source>
        <dbReference type="ARBA" id="ARBA00023125"/>
    </source>
</evidence>
<dbReference type="SUPFAM" id="SSF46785">
    <property type="entry name" value="Winged helix' DNA-binding domain"/>
    <property type="match status" value="1"/>
</dbReference>
<evidence type="ECO:0000256" key="1">
    <source>
        <dbReference type="ARBA" id="ARBA00023015"/>
    </source>
</evidence>
<evidence type="ECO:0000313" key="6">
    <source>
        <dbReference type="Proteomes" id="UP000199632"/>
    </source>
</evidence>
<protein>
    <submittedName>
        <fullName evidence="5">Transcriptional regulator, HxlR family</fullName>
    </submittedName>
</protein>
<keyword evidence="3" id="KW-0804">Transcription</keyword>
<dbReference type="GO" id="GO:0003677">
    <property type="term" value="F:DNA binding"/>
    <property type="evidence" value="ECO:0007669"/>
    <property type="project" value="UniProtKB-KW"/>
</dbReference>
<dbReference type="InterPro" id="IPR002577">
    <property type="entry name" value="HTH_HxlR"/>
</dbReference>
<feature type="domain" description="HTH hxlR-type" evidence="4">
    <location>
        <begin position="16"/>
        <end position="119"/>
    </location>
</feature>
<evidence type="ECO:0000313" key="5">
    <source>
        <dbReference type="EMBL" id="SDY99851.1"/>
    </source>
</evidence>
<reference evidence="6" key="1">
    <citation type="submission" date="2016-10" db="EMBL/GenBank/DDBJ databases">
        <authorList>
            <person name="Varghese N."/>
            <person name="Submissions S."/>
        </authorList>
    </citation>
    <scope>NUCLEOTIDE SEQUENCE [LARGE SCALE GENOMIC DNA]</scope>
    <source>
        <strain evidence="6">DSM 44718</strain>
    </source>
</reference>
<dbReference type="RefSeq" id="WP_090790884.1">
    <property type="nucleotide sequence ID" value="NZ_BOND01000024.1"/>
</dbReference>
<sequence length="120" mass="12595">MTDSAVSHTDELHQRCFRGDAALARAFGVLGKRWSGLVIGSLSLGPTGFRELARSVGGVSDSVLSDRLAELCELGLVARDVEPGPPVTVTYSLTEVGTGLLPALGLIADWADKYLPEAPC</sequence>
<keyword evidence="2" id="KW-0238">DNA-binding</keyword>
<dbReference type="InterPro" id="IPR036388">
    <property type="entry name" value="WH-like_DNA-bd_sf"/>
</dbReference>
<dbReference type="InterPro" id="IPR036390">
    <property type="entry name" value="WH_DNA-bd_sf"/>
</dbReference>
<dbReference type="PROSITE" id="PS51118">
    <property type="entry name" value="HTH_HXLR"/>
    <property type="match status" value="1"/>
</dbReference>
<accession>A0A1H3PFJ5</accession>
<gene>
    <name evidence="5" type="ORF">SAMN05421684_2847</name>
</gene>
<dbReference type="EMBL" id="FNQB01000001">
    <property type="protein sequence ID" value="SDY99851.1"/>
    <property type="molecule type" value="Genomic_DNA"/>
</dbReference>
<dbReference type="AlphaFoldDB" id="A0A1H3PFJ5"/>
<dbReference type="STRING" id="137265.SAMN05421684_2847"/>
<keyword evidence="1" id="KW-0805">Transcription regulation</keyword>
<keyword evidence="6" id="KW-1185">Reference proteome</keyword>
<dbReference type="PANTHER" id="PTHR33204:SF37">
    <property type="entry name" value="HTH-TYPE TRANSCRIPTIONAL REGULATOR YODB"/>
    <property type="match status" value="1"/>
</dbReference>
<evidence type="ECO:0000256" key="3">
    <source>
        <dbReference type="ARBA" id="ARBA00023163"/>
    </source>
</evidence>
<evidence type="ECO:0000259" key="4">
    <source>
        <dbReference type="PROSITE" id="PS51118"/>
    </source>
</evidence>
<dbReference type="Gene3D" id="1.10.10.10">
    <property type="entry name" value="Winged helix-like DNA-binding domain superfamily/Winged helix DNA-binding domain"/>
    <property type="match status" value="1"/>
</dbReference>
<dbReference type="Proteomes" id="UP000199632">
    <property type="component" value="Unassembled WGS sequence"/>
</dbReference>
<dbReference type="PANTHER" id="PTHR33204">
    <property type="entry name" value="TRANSCRIPTIONAL REGULATOR, MARR FAMILY"/>
    <property type="match status" value="1"/>
</dbReference>
<dbReference type="OrthoDB" id="9800966at2"/>
<organism evidence="5 6">
    <name type="scientific">Asanoa ishikariensis</name>
    <dbReference type="NCBI Taxonomy" id="137265"/>
    <lineage>
        <taxon>Bacteria</taxon>
        <taxon>Bacillati</taxon>
        <taxon>Actinomycetota</taxon>
        <taxon>Actinomycetes</taxon>
        <taxon>Micromonosporales</taxon>
        <taxon>Micromonosporaceae</taxon>
        <taxon>Asanoa</taxon>
    </lineage>
</organism>
<dbReference type="Pfam" id="PF01638">
    <property type="entry name" value="HxlR"/>
    <property type="match status" value="1"/>
</dbReference>